<evidence type="ECO:0000256" key="6">
    <source>
        <dbReference type="SAM" id="Phobius"/>
    </source>
</evidence>
<keyword evidence="3 6" id="KW-0812">Transmembrane</keyword>
<organism evidence="7 8">
    <name type="scientific">Pontivivens nitratireducens</name>
    <dbReference type="NCBI Taxonomy" id="2758038"/>
    <lineage>
        <taxon>Bacteria</taxon>
        <taxon>Pseudomonadati</taxon>
        <taxon>Pseudomonadota</taxon>
        <taxon>Alphaproteobacteria</taxon>
        <taxon>Rhodobacterales</taxon>
        <taxon>Paracoccaceae</taxon>
        <taxon>Pontivivens</taxon>
    </lineage>
</organism>
<feature type="transmembrane region" description="Helical" evidence="6">
    <location>
        <begin position="242"/>
        <end position="268"/>
    </location>
</feature>
<reference evidence="7 8" key="1">
    <citation type="submission" date="2020-03" db="EMBL/GenBank/DDBJ databases">
        <title>Complete genome sequence of Monaibacterium sp. ALG8 with diverse plasmids.</title>
        <authorList>
            <person name="Sun C."/>
        </authorList>
    </citation>
    <scope>NUCLEOTIDE SEQUENCE [LARGE SCALE GENOMIC DNA]</scope>
    <source>
        <strain evidence="7 8">ALG8</strain>
    </source>
</reference>
<feature type="transmembrane region" description="Helical" evidence="6">
    <location>
        <begin position="275"/>
        <end position="297"/>
    </location>
</feature>
<comment type="subcellular location">
    <subcellularLocation>
        <location evidence="1">Cell membrane</location>
        <topology evidence="1">Multi-pass membrane protein</topology>
    </subcellularLocation>
</comment>
<keyword evidence="8" id="KW-1185">Reference proteome</keyword>
<accession>A0A6G7VNR6</accession>
<dbReference type="KEGG" id="mon:G8E03_12830"/>
<dbReference type="PANTHER" id="PTHR30482">
    <property type="entry name" value="HIGH-AFFINITY BRANCHED-CHAIN AMINO ACID TRANSPORT SYSTEM PERMEASE"/>
    <property type="match status" value="1"/>
</dbReference>
<gene>
    <name evidence="7" type="ORF">G8E03_12830</name>
</gene>
<dbReference type="GO" id="GO:0015658">
    <property type="term" value="F:branched-chain amino acid transmembrane transporter activity"/>
    <property type="evidence" value="ECO:0007669"/>
    <property type="project" value="InterPro"/>
</dbReference>
<evidence type="ECO:0000313" key="7">
    <source>
        <dbReference type="EMBL" id="QIK41560.1"/>
    </source>
</evidence>
<keyword evidence="2" id="KW-1003">Cell membrane</keyword>
<feature type="transmembrane region" description="Helical" evidence="6">
    <location>
        <begin position="7"/>
        <end position="26"/>
    </location>
</feature>
<feature type="transmembrane region" description="Helical" evidence="6">
    <location>
        <begin position="82"/>
        <end position="101"/>
    </location>
</feature>
<sequence length="323" mass="35684">MKKYIPIMVFFVCGIIFSMVADNYWLDIMVFALWYAYLCVTWNIIGGFGGQFTFAHPVFVAIGGYTSSLLFIHLGLSPWLGMFAGMVLAALLAILLGWINYRRRLPHLTYALITLAITFVAIIVLRSSHFLGGSEGIFLPRGNDPLTFRFFNKQVYFWIILAATCLVLVFVTWFSRSMTGFKLTALRDNEDAAAMLGIDQLKMVATYSAISAALGAFGGTFYAQYLFVIDPTVAGSHLAVEIILFTAIGGMGTVWGPVLGPLAMVVLIRYLNAEFVNISGLGQVVYGVIIIVVLVVLKDGVVSWGGKRLAHQTSKLKMREKRQ</sequence>
<feature type="transmembrane region" description="Helical" evidence="6">
    <location>
        <begin position="108"/>
        <end position="125"/>
    </location>
</feature>
<dbReference type="Proteomes" id="UP000500791">
    <property type="component" value="Chromosome"/>
</dbReference>
<proteinExistence type="predicted"/>
<dbReference type="GO" id="GO:0005886">
    <property type="term" value="C:plasma membrane"/>
    <property type="evidence" value="ECO:0007669"/>
    <property type="project" value="UniProtKB-SubCell"/>
</dbReference>
<evidence type="ECO:0000256" key="5">
    <source>
        <dbReference type="ARBA" id="ARBA00023136"/>
    </source>
</evidence>
<evidence type="ECO:0000256" key="1">
    <source>
        <dbReference type="ARBA" id="ARBA00004651"/>
    </source>
</evidence>
<dbReference type="Pfam" id="PF02653">
    <property type="entry name" value="BPD_transp_2"/>
    <property type="match status" value="1"/>
</dbReference>
<dbReference type="EMBL" id="CP049811">
    <property type="protein sequence ID" value="QIK41560.1"/>
    <property type="molecule type" value="Genomic_DNA"/>
</dbReference>
<keyword evidence="5 6" id="KW-0472">Membrane</keyword>
<feature type="transmembrane region" description="Helical" evidence="6">
    <location>
        <begin position="155"/>
        <end position="174"/>
    </location>
</feature>
<dbReference type="AlphaFoldDB" id="A0A6G7VNR6"/>
<dbReference type="InterPro" id="IPR043428">
    <property type="entry name" value="LivM-like"/>
</dbReference>
<dbReference type="CDD" id="cd06581">
    <property type="entry name" value="TM_PBP1_LivM_like"/>
    <property type="match status" value="1"/>
</dbReference>
<protein>
    <submittedName>
        <fullName evidence="7">Branched-chain amino acid ABC transporter permease</fullName>
    </submittedName>
</protein>
<evidence type="ECO:0000256" key="4">
    <source>
        <dbReference type="ARBA" id="ARBA00022989"/>
    </source>
</evidence>
<feature type="transmembrane region" description="Helical" evidence="6">
    <location>
        <begin position="32"/>
        <end position="50"/>
    </location>
</feature>
<keyword evidence="4 6" id="KW-1133">Transmembrane helix</keyword>
<name>A0A6G7VNR6_9RHOB</name>
<dbReference type="InterPro" id="IPR001851">
    <property type="entry name" value="ABC_transp_permease"/>
</dbReference>
<evidence type="ECO:0000256" key="2">
    <source>
        <dbReference type="ARBA" id="ARBA00022475"/>
    </source>
</evidence>
<feature type="transmembrane region" description="Helical" evidence="6">
    <location>
        <begin position="204"/>
        <end position="222"/>
    </location>
</feature>
<evidence type="ECO:0000256" key="3">
    <source>
        <dbReference type="ARBA" id="ARBA00022692"/>
    </source>
</evidence>
<evidence type="ECO:0000313" key="8">
    <source>
        <dbReference type="Proteomes" id="UP000500791"/>
    </source>
</evidence>
<dbReference type="PANTHER" id="PTHR30482:SF10">
    <property type="entry name" value="HIGH-AFFINITY BRANCHED-CHAIN AMINO ACID TRANSPORT PROTEIN BRAE"/>
    <property type="match status" value="1"/>
</dbReference>